<gene>
    <name evidence="1" type="ORF">OCTVUL_1B008371</name>
</gene>
<proteinExistence type="predicted"/>
<name>A0AA36EXR7_OCTVU</name>
<dbReference type="AlphaFoldDB" id="A0AA36EXR7"/>
<accession>A0AA36EXR7</accession>
<protein>
    <submittedName>
        <fullName evidence="1">Uncharacterized protein</fullName>
    </submittedName>
</protein>
<dbReference type="Proteomes" id="UP001162480">
    <property type="component" value="Chromosome 2"/>
</dbReference>
<sequence length="78" mass="9034">MGIEFGMLNLGNIFVFVCIHTCEMPKIRTDLDCIPAVQMPFRTTYCNLDKMRRSRKIQIAGTMVDLSMNMPEIRYLIS</sequence>
<evidence type="ECO:0000313" key="1">
    <source>
        <dbReference type="EMBL" id="CAI9717199.1"/>
    </source>
</evidence>
<organism evidence="1 2">
    <name type="scientific">Octopus vulgaris</name>
    <name type="common">Common octopus</name>
    <dbReference type="NCBI Taxonomy" id="6645"/>
    <lineage>
        <taxon>Eukaryota</taxon>
        <taxon>Metazoa</taxon>
        <taxon>Spiralia</taxon>
        <taxon>Lophotrochozoa</taxon>
        <taxon>Mollusca</taxon>
        <taxon>Cephalopoda</taxon>
        <taxon>Coleoidea</taxon>
        <taxon>Octopodiformes</taxon>
        <taxon>Octopoda</taxon>
        <taxon>Incirrata</taxon>
        <taxon>Octopodidae</taxon>
        <taxon>Octopus</taxon>
    </lineage>
</organism>
<reference evidence="1" key="1">
    <citation type="submission" date="2023-08" db="EMBL/GenBank/DDBJ databases">
        <authorList>
            <person name="Alioto T."/>
            <person name="Alioto T."/>
            <person name="Gomez Garrido J."/>
        </authorList>
    </citation>
    <scope>NUCLEOTIDE SEQUENCE</scope>
</reference>
<dbReference type="EMBL" id="OX597815">
    <property type="protein sequence ID" value="CAI9717199.1"/>
    <property type="molecule type" value="Genomic_DNA"/>
</dbReference>
<evidence type="ECO:0000313" key="2">
    <source>
        <dbReference type="Proteomes" id="UP001162480"/>
    </source>
</evidence>
<keyword evidence="2" id="KW-1185">Reference proteome</keyword>